<dbReference type="RefSeq" id="WP_188781257.1">
    <property type="nucleotide sequence ID" value="NZ_BMKQ01000002.1"/>
</dbReference>
<gene>
    <name evidence="2" type="ORF">GCM10011519_33710</name>
</gene>
<sequence>MQKMRLRGRGQGSCKTIVEDAPGYRVLSDKTLPKSVEKTAKALDTANEQSQAAQDALSRAESVAGHHSTRARGSEDRRLEIEAATREERAIAGRASSAARRAAEEFLSAIEDAHEEIRAVEARLMLEAHAAKVDALILALEAENNDPGGLSAPPSRMESPWDPASGQFGAVGVADLLADTDRENTPWMVEVAGTDAGLVEVRATSGTFGRFFTTEKRAAMICDTRTRTHDATWTRADETSEEK</sequence>
<dbReference type="Proteomes" id="UP000649179">
    <property type="component" value="Unassembled WGS sequence"/>
</dbReference>
<name>A0A917BW77_9ACTN</name>
<protein>
    <submittedName>
        <fullName evidence="2">Uncharacterized protein</fullName>
    </submittedName>
</protein>
<dbReference type="EMBL" id="BMKQ01000002">
    <property type="protein sequence ID" value="GGF57001.1"/>
    <property type="molecule type" value="Genomic_DNA"/>
</dbReference>
<evidence type="ECO:0000256" key="1">
    <source>
        <dbReference type="SAM" id="MobiDB-lite"/>
    </source>
</evidence>
<comment type="caution">
    <text evidence="2">The sequence shown here is derived from an EMBL/GenBank/DDBJ whole genome shotgun (WGS) entry which is preliminary data.</text>
</comment>
<reference evidence="2" key="1">
    <citation type="journal article" date="2014" name="Int. J. Syst. Evol. Microbiol.">
        <title>Complete genome sequence of Corynebacterium casei LMG S-19264T (=DSM 44701T), isolated from a smear-ripened cheese.</title>
        <authorList>
            <consortium name="US DOE Joint Genome Institute (JGI-PGF)"/>
            <person name="Walter F."/>
            <person name="Albersmeier A."/>
            <person name="Kalinowski J."/>
            <person name="Ruckert C."/>
        </authorList>
    </citation>
    <scope>NUCLEOTIDE SEQUENCE</scope>
    <source>
        <strain evidence="2">CGMCC 1.16067</strain>
    </source>
</reference>
<dbReference type="AlphaFoldDB" id="A0A917BW77"/>
<evidence type="ECO:0000313" key="3">
    <source>
        <dbReference type="Proteomes" id="UP000649179"/>
    </source>
</evidence>
<reference evidence="2" key="2">
    <citation type="submission" date="2020-09" db="EMBL/GenBank/DDBJ databases">
        <authorList>
            <person name="Sun Q."/>
            <person name="Zhou Y."/>
        </authorList>
    </citation>
    <scope>NUCLEOTIDE SEQUENCE</scope>
    <source>
        <strain evidence="2">CGMCC 1.16067</strain>
    </source>
</reference>
<organism evidence="2 3">
    <name type="scientific">Marmoricola endophyticus</name>
    <dbReference type="NCBI Taxonomy" id="2040280"/>
    <lineage>
        <taxon>Bacteria</taxon>
        <taxon>Bacillati</taxon>
        <taxon>Actinomycetota</taxon>
        <taxon>Actinomycetes</taxon>
        <taxon>Propionibacteriales</taxon>
        <taxon>Nocardioidaceae</taxon>
        <taxon>Marmoricola</taxon>
    </lineage>
</organism>
<proteinExistence type="predicted"/>
<evidence type="ECO:0000313" key="2">
    <source>
        <dbReference type="EMBL" id="GGF57001.1"/>
    </source>
</evidence>
<feature type="region of interest" description="Disordered" evidence="1">
    <location>
        <begin position="52"/>
        <end position="79"/>
    </location>
</feature>
<accession>A0A917BW77</accession>
<keyword evidence="3" id="KW-1185">Reference proteome</keyword>